<protein>
    <submittedName>
        <fullName evidence="7">Actin-like ATPase involved in cell morphogenesis</fullName>
    </submittedName>
</protein>
<proteinExistence type="inferred from homology"/>
<evidence type="ECO:0000256" key="3">
    <source>
        <dbReference type="ARBA" id="ARBA00022741"/>
    </source>
</evidence>
<dbReference type="GO" id="GO:0000902">
    <property type="term" value="P:cell morphogenesis"/>
    <property type="evidence" value="ECO:0007669"/>
    <property type="project" value="InterPro"/>
</dbReference>
<dbReference type="Pfam" id="PF06723">
    <property type="entry name" value="MreB_Mbl"/>
    <property type="match status" value="1"/>
</dbReference>
<dbReference type="GO" id="GO:0005737">
    <property type="term" value="C:cytoplasm"/>
    <property type="evidence" value="ECO:0007669"/>
    <property type="project" value="UniProtKB-SubCell"/>
</dbReference>
<dbReference type="SUPFAM" id="SSF53067">
    <property type="entry name" value="Actin-like ATPase domain"/>
    <property type="match status" value="1"/>
</dbReference>
<evidence type="ECO:0000256" key="4">
    <source>
        <dbReference type="ARBA" id="ARBA00022840"/>
    </source>
</evidence>
<dbReference type="EMBL" id="JACHMI010000001">
    <property type="protein sequence ID" value="MBB6552305.1"/>
    <property type="molecule type" value="Genomic_DNA"/>
</dbReference>
<evidence type="ECO:0000256" key="2">
    <source>
        <dbReference type="ARBA" id="ARBA00022490"/>
    </source>
</evidence>
<dbReference type="RefSeq" id="WP_185106241.1">
    <property type="nucleotide sequence ID" value="NZ_JACHMI010000001.1"/>
</dbReference>
<evidence type="ECO:0000256" key="1">
    <source>
        <dbReference type="ARBA" id="ARBA00004496"/>
    </source>
</evidence>
<dbReference type="GO" id="GO:0008360">
    <property type="term" value="P:regulation of cell shape"/>
    <property type="evidence" value="ECO:0007669"/>
    <property type="project" value="UniProtKB-KW"/>
</dbReference>
<dbReference type="PANTHER" id="PTHR42749">
    <property type="entry name" value="CELL SHAPE-DETERMINING PROTEIN MREB"/>
    <property type="match status" value="1"/>
</dbReference>
<evidence type="ECO:0000313" key="7">
    <source>
        <dbReference type="EMBL" id="MBB6552305.1"/>
    </source>
</evidence>
<dbReference type="InterPro" id="IPR056546">
    <property type="entry name" value="MreB_MamK-like"/>
</dbReference>
<dbReference type="InterPro" id="IPR043129">
    <property type="entry name" value="ATPase_NBD"/>
</dbReference>
<gene>
    <name evidence="7" type="ORF">HD593_007100</name>
</gene>
<name>A0A7X0NZ45_9ACTN</name>
<evidence type="ECO:0000313" key="8">
    <source>
        <dbReference type="Proteomes" id="UP000565579"/>
    </source>
</evidence>
<dbReference type="Proteomes" id="UP000565579">
    <property type="component" value="Unassembled WGS sequence"/>
</dbReference>
<keyword evidence="8" id="KW-1185">Reference proteome</keyword>
<keyword evidence="5" id="KW-0133">Cell shape</keyword>
<dbReference type="PANTHER" id="PTHR42749:SF1">
    <property type="entry name" value="CELL SHAPE-DETERMINING PROTEIN MREB"/>
    <property type="match status" value="1"/>
</dbReference>
<keyword evidence="3" id="KW-0547">Nucleotide-binding</keyword>
<keyword evidence="4" id="KW-0067">ATP-binding</keyword>
<dbReference type="AlphaFoldDB" id="A0A7X0NZ45"/>
<organism evidence="7 8">
    <name type="scientific">Nonomuraea rubra</name>
    <dbReference type="NCBI Taxonomy" id="46180"/>
    <lineage>
        <taxon>Bacteria</taxon>
        <taxon>Bacillati</taxon>
        <taxon>Actinomycetota</taxon>
        <taxon>Actinomycetes</taxon>
        <taxon>Streptosporangiales</taxon>
        <taxon>Streptosporangiaceae</taxon>
        <taxon>Nonomuraea</taxon>
    </lineage>
</organism>
<dbReference type="InterPro" id="IPR004753">
    <property type="entry name" value="MreB"/>
</dbReference>
<comment type="caution">
    <text evidence="7">The sequence shown here is derived from an EMBL/GenBank/DDBJ whole genome shotgun (WGS) entry which is preliminary data.</text>
</comment>
<dbReference type="PRINTS" id="PR01652">
    <property type="entry name" value="SHAPEPROTEIN"/>
</dbReference>
<reference evidence="7 8" key="1">
    <citation type="submission" date="2020-08" db="EMBL/GenBank/DDBJ databases">
        <title>Sequencing the genomes of 1000 actinobacteria strains.</title>
        <authorList>
            <person name="Klenk H.-P."/>
        </authorList>
    </citation>
    <scope>NUCLEOTIDE SEQUENCE [LARGE SCALE GENOMIC DNA]</scope>
    <source>
        <strain evidence="7 8">DSM 43768</strain>
    </source>
</reference>
<sequence>MSPGAPPGVLVRERVVNAGRRLVALDLGTARTRSLAMGGNAMADLPSVIARGADAVRPIRHGMVIDPGGCLRLVRLALRDTRLYDSRPLERVLAGVPLAASRSDRGAVRAAVAEIAGCEVRLVDEPLAAAVGAGVDVLDTRPCLVLDVGAGIVEVVAFSQGAVVDAAALQLSATTGTGLASYALEGVVDMTAALVRRLAAGARPATRARGLVVTGGGARQEELLRRLRASVRLPVGVAPQPQHATVRGLMRLCLQPALAVAAKPARG</sequence>
<comment type="subcellular location">
    <subcellularLocation>
        <location evidence="1">Cytoplasm</location>
    </subcellularLocation>
</comment>
<dbReference type="GO" id="GO:0005524">
    <property type="term" value="F:ATP binding"/>
    <property type="evidence" value="ECO:0007669"/>
    <property type="project" value="UniProtKB-KW"/>
</dbReference>
<accession>A0A7X0NZ45</accession>
<dbReference type="Gene3D" id="3.30.420.40">
    <property type="match status" value="2"/>
</dbReference>
<keyword evidence="2" id="KW-0963">Cytoplasm</keyword>
<evidence type="ECO:0000256" key="5">
    <source>
        <dbReference type="ARBA" id="ARBA00022960"/>
    </source>
</evidence>
<comment type="similarity">
    <text evidence="6">Belongs to the FtsA/MreB family.</text>
</comment>
<evidence type="ECO:0000256" key="6">
    <source>
        <dbReference type="ARBA" id="ARBA00023458"/>
    </source>
</evidence>